<evidence type="ECO:0000313" key="1">
    <source>
        <dbReference type="EMBL" id="RNA00468.1"/>
    </source>
</evidence>
<comment type="caution">
    <text evidence="1">The sequence shown here is derived from an EMBL/GenBank/DDBJ whole genome shotgun (WGS) entry which is preliminary data.</text>
</comment>
<evidence type="ECO:0000313" key="2">
    <source>
        <dbReference type="Proteomes" id="UP000276133"/>
    </source>
</evidence>
<dbReference type="AlphaFoldDB" id="A0A3M7PP75"/>
<dbReference type="Proteomes" id="UP000276133">
    <property type="component" value="Unassembled WGS sequence"/>
</dbReference>
<accession>A0A3M7PP75</accession>
<reference evidence="1 2" key="1">
    <citation type="journal article" date="2018" name="Sci. Rep.">
        <title>Genomic signatures of local adaptation to the degree of environmental predictability in rotifers.</title>
        <authorList>
            <person name="Franch-Gras L."/>
            <person name="Hahn C."/>
            <person name="Garcia-Roger E.M."/>
            <person name="Carmona M.J."/>
            <person name="Serra M."/>
            <person name="Gomez A."/>
        </authorList>
    </citation>
    <scope>NUCLEOTIDE SEQUENCE [LARGE SCALE GENOMIC DNA]</scope>
    <source>
        <strain evidence="1">HYR1</strain>
    </source>
</reference>
<organism evidence="1 2">
    <name type="scientific">Brachionus plicatilis</name>
    <name type="common">Marine rotifer</name>
    <name type="synonym">Brachionus muelleri</name>
    <dbReference type="NCBI Taxonomy" id="10195"/>
    <lineage>
        <taxon>Eukaryota</taxon>
        <taxon>Metazoa</taxon>
        <taxon>Spiralia</taxon>
        <taxon>Gnathifera</taxon>
        <taxon>Rotifera</taxon>
        <taxon>Eurotatoria</taxon>
        <taxon>Monogononta</taxon>
        <taxon>Pseudotrocha</taxon>
        <taxon>Ploima</taxon>
        <taxon>Brachionidae</taxon>
        <taxon>Brachionus</taxon>
    </lineage>
</organism>
<proteinExistence type="predicted"/>
<keyword evidence="2" id="KW-1185">Reference proteome</keyword>
<dbReference type="EMBL" id="REGN01009736">
    <property type="protein sequence ID" value="RNA00468.1"/>
    <property type="molecule type" value="Genomic_DNA"/>
</dbReference>
<sequence length="33" mass="3540">MSQPLVSIFTANSNSGSACIAELVSKYPNRVRV</sequence>
<name>A0A3M7PP75_BRAPC</name>
<gene>
    <name evidence="1" type="ORF">BpHYR1_054669</name>
</gene>
<feature type="non-terminal residue" evidence="1">
    <location>
        <position position="33"/>
    </location>
</feature>
<protein>
    <submittedName>
        <fullName evidence="1">Uncharacterized protein</fullName>
    </submittedName>
</protein>